<dbReference type="OrthoDB" id="3685234at2"/>
<sequence>MTQPHPEFRQRVRALAESQWREPVVVIHLGEVKPDFDVPGRRKDGTVIGQRLVRRFFWNLFRGTVGSLINVVLSVAGGGVGNVFERSGKVTGPENAQALGLLDAARPADSAWLVYSPSHVAVIDSGRTFVDPKDSPPPTILWHATTPNAPKVSIRRRISWPDGSVYEYDLTYDEAKLLKETLRGDDPALPDRT</sequence>
<organism evidence="1 2">
    <name type="scientific">Actinokineospora alba</name>
    <dbReference type="NCBI Taxonomy" id="504798"/>
    <lineage>
        <taxon>Bacteria</taxon>
        <taxon>Bacillati</taxon>
        <taxon>Actinomycetota</taxon>
        <taxon>Actinomycetes</taxon>
        <taxon>Pseudonocardiales</taxon>
        <taxon>Pseudonocardiaceae</taxon>
        <taxon>Actinokineospora</taxon>
    </lineage>
</organism>
<dbReference type="Proteomes" id="UP000199651">
    <property type="component" value="Unassembled WGS sequence"/>
</dbReference>
<dbReference type="EMBL" id="FNJB01000001">
    <property type="protein sequence ID" value="SDO02588.1"/>
    <property type="molecule type" value="Genomic_DNA"/>
</dbReference>
<accession>A0A1H0G6S7</accession>
<gene>
    <name evidence="1" type="ORF">SAMN05192558_101686</name>
</gene>
<dbReference type="RefSeq" id="WP_091574742.1">
    <property type="nucleotide sequence ID" value="NZ_FNDV01000003.1"/>
</dbReference>
<evidence type="ECO:0000313" key="1">
    <source>
        <dbReference type="EMBL" id="SDO02588.1"/>
    </source>
</evidence>
<name>A0A1H0G6S7_9PSEU</name>
<reference evidence="2" key="1">
    <citation type="submission" date="2016-10" db="EMBL/GenBank/DDBJ databases">
        <authorList>
            <person name="Varghese N."/>
            <person name="Submissions S."/>
        </authorList>
    </citation>
    <scope>NUCLEOTIDE SEQUENCE [LARGE SCALE GENOMIC DNA]</scope>
    <source>
        <strain evidence="2">IBRC-M 10655</strain>
    </source>
</reference>
<keyword evidence="2" id="KW-1185">Reference proteome</keyword>
<dbReference type="STRING" id="504798.SAMN05421871_103185"/>
<proteinExistence type="predicted"/>
<evidence type="ECO:0000313" key="2">
    <source>
        <dbReference type="Proteomes" id="UP000199651"/>
    </source>
</evidence>
<protein>
    <submittedName>
        <fullName evidence="1">Uncharacterized protein</fullName>
    </submittedName>
</protein>
<dbReference type="AlphaFoldDB" id="A0A1H0G6S7"/>